<protein>
    <submittedName>
        <fullName evidence="2">Uncharacterized protein</fullName>
    </submittedName>
</protein>
<organism evidence="1 2">
    <name type="scientific">Panagrolaimus sp. PS1159</name>
    <dbReference type="NCBI Taxonomy" id="55785"/>
    <lineage>
        <taxon>Eukaryota</taxon>
        <taxon>Metazoa</taxon>
        <taxon>Ecdysozoa</taxon>
        <taxon>Nematoda</taxon>
        <taxon>Chromadorea</taxon>
        <taxon>Rhabditida</taxon>
        <taxon>Tylenchina</taxon>
        <taxon>Panagrolaimomorpha</taxon>
        <taxon>Panagrolaimoidea</taxon>
        <taxon>Panagrolaimidae</taxon>
        <taxon>Panagrolaimus</taxon>
    </lineage>
</organism>
<sequence>MVPSSKKAADFLRSYNSRQNWSLSDSIIYYILMDPSTSKVYEKLIQSCKYFFIKNPILVVSCLSFDYKDGWRTTLVNLDNTSRKIWITNEISNLNKQKFFSSLIPKLYKSDAKEITLWSQNVYFHDLKSIASKCRRIWFNKVSVINENGTIIPLENILEILPYVKDFDYYIPDNSSHIITSKTVKELLRMPHFSVIRRFELSEIPEDFDIERFYGYIKNNNKTRIRLYFSQLIPNQYKNRLEAIIHEILETKTHDYKNNNKTRIFFN</sequence>
<dbReference type="WBParaSite" id="PS1159_v2.g14923.t1">
    <property type="protein sequence ID" value="PS1159_v2.g14923.t1"/>
    <property type="gene ID" value="PS1159_v2.g14923"/>
</dbReference>
<dbReference type="Proteomes" id="UP000887580">
    <property type="component" value="Unplaced"/>
</dbReference>
<name>A0AC35F8T1_9BILA</name>
<accession>A0AC35F8T1</accession>
<evidence type="ECO:0000313" key="2">
    <source>
        <dbReference type="WBParaSite" id="PS1159_v2.g14923.t1"/>
    </source>
</evidence>
<evidence type="ECO:0000313" key="1">
    <source>
        <dbReference type="Proteomes" id="UP000887580"/>
    </source>
</evidence>
<reference evidence="2" key="1">
    <citation type="submission" date="2022-11" db="UniProtKB">
        <authorList>
            <consortium name="WormBaseParasite"/>
        </authorList>
    </citation>
    <scope>IDENTIFICATION</scope>
</reference>
<proteinExistence type="predicted"/>